<dbReference type="InterPro" id="IPR021109">
    <property type="entry name" value="Peptidase_aspartic_dom_sf"/>
</dbReference>
<proteinExistence type="predicted"/>
<evidence type="ECO:0000256" key="4">
    <source>
        <dbReference type="PROSITE-ProRule" id="PRU00723"/>
    </source>
</evidence>
<dbReference type="SUPFAM" id="SSF90229">
    <property type="entry name" value="CCCH zinc finger"/>
    <property type="match status" value="1"/>
</dbReference>
<dbReference type="PROSITE" id="PS50103">
    <property type="entry name" value="ZF_C3H1"/>
    <property type="match status" value="1"/>
</dbReference>
<keyword evidence="9" id="KW-1185">Reference proteome</keyword>
<dbReference type="SUPFAM" id="SSF57756">
    <property type="entry name" value="Retrovirus zinc finger-like domains"/>
    <property type="match status" value="1"/>
</dbReference>
<feature type="compositionally biased region" description="Basic and acidic residues" evidence="5">
    <location>
        <begin position="395"/>
        <end position="407"/>
    </location>
</feature>
<dbReference type="InterPro" id="IPR001878">
    <property type="entry name" value="Znf_CCHC"/>
</dbReference>
<feature type="domain" description="CCHC-type" evidence="7">
    <location>
        <begin position="440"/>
        <end position="454"/>
    </location>
</feature>
<evidence type="ECO:0000313" key="8">
    <source>
        <dbReference type="EMBL" id="EER06988.1"/>
    </source>
</evidence>
<evidence type="ECO:0008006" key="10">
    <source>
        <dbReference type="Google" id="ProtNLM"/>
    </source>
</evidence>
<dbReference type="SMART" id="SM00356">
    <property type="entry name" value="ZnF_C3H1"/>
    <property type="match status" value="1"/>
</dbReference>
<feature type="non-terminal residue" evidence="8">
    <location>
        <position position="840"/>
    </location>
</feature>
<dbReference type="Gene3D" id="2.40.70.10">
    <property type="entry name" value="Acid Proteases"/>
    <property type="match status" value="1"/>
</dbReference>
<dbReference type="InParanoid" id="C5L8F5"/>
<keyword evidence="2 4" id="KW-0863">Zinc-finger</keyword>
<keyword evidence="3 4" id="KW-0862">Zinc</keyword>
<dbReference type="AlphaFoldDB" id="C5L8F5"/>
<dbReference type="Proteomes" id="UP000007800">
    <property type="component" value="Unassembled WGS sequence"/>
</dbReference>
<feature type="compositionally biased region" description="Low complexity" evidence="5">
    <location>
        <begin position="408"/>
        <end position="417"/>
    </location>
</feature>
<evidence type="ECO:0000259" key="6">
    <source>
        <dbReference type="PROSITE" id="PS50103"/>
    </source>
</evidence>
<dbReference type="EMBL" id="GG680158">
    <property type="protein sequence ID" value="EER06988.1"/>
    <property type="molecule type" value="Genomic_DNA"/>
</dbReference>
<feature type="region of interest" description="Disordered" evidence="5">
    <location>
        <begin position="395"/>
        <end position="434"/>
    </location>
</feature>
<dbReference type="SUPFAM" id="SSF50630">
    <property type="entry name" value="Acid proteases"/>
    <property type="match status" value="1"/>
</dbReference>
<feature type="zinc finger region" description="C3H1-type" evidence="4">
    <location>
        <begin position="366"/>
        <end position="394"/>
    </location>
</feature>
<dbReference type="GO" id="GO:0008270">
    <property type="term" value="F:zinc ion binding"/>
    <property type="evidence" value="ECO:0007669"/>
    <property type="project" value="UniProtKB-KW"/>
</dbReference>
<dbReference type="Pfam" id="PF00098">
    <property type="entry name" value="zf-CCHC"/>
    <property type="match status" value="1"/>
</dbReference>
<dbReference type="RefSeq" id="XP_002775172.1">
    <property type="nucleotide sequence ID" value="XM_002775126.1"/>
</dbReference>
<dbReference type="PROSITE" id="PS50158">
    <property type="entry name" value="ZF_CCHC"/>
    <property type="match status" value="1"/>
</dbReference>
<dbReference type="SMART" id="SM00343">
    <property type="entry name" value="ZnF_C2HC"/>
    <property type="match status" value="1"/>
</dbReference>
<sequence length="840" mass="94795">EDSQQLAPMQGPTVGLFDTNVTNFQLFQSKVILLLGPFRSSSWITQYKKLEEKEKGSGDCVVQNTVYAHVSEELFRSGYINTKDSTKLPKYLDAVCEFLYSAAYHVSNGLTLTSMSNRSELIASLELAFNENIGSRTVTPAIKEERVLTTSTTLPRDSTSCPLSLKDFRKESDMAENLREIAPFKGERDPRSATRWRREVKDQCDHLASPIVTFYYAKRSCDPAVWKKLWFDDMRDIPRTYDAYSSAISTVWTRATNYDSQVTREILLVNWVNLKQRRNESVADFAERLRDLRAERELLDMAPKDDEVKAILRRGLKNPKLALWALDRTHLKVDQFISKIISREEKMNRLGIFGRSSDSLNRKTDDKGRGKCKAFASTGACRFGDRCKYAHIKDTSFGEPTRPKDTSDTGPTSTVTTAPISKPTGDATSSSPSTTRKMICYKCRQEGHISKNCPMQNPVADNATDPLKAVTVDYVEPIRIFDSMTVDFKVASPANVAQSCPFKALLDTGAKRNYIDSILAEDICSRLSTTIADLPTTHVSSQVDGTTLKATRCLKLYLSTVNPVLGDPILQFLVLEKLSPKAIVGLDGMKRLGTEIVLDDKMMVQFKPPRLPKLNNIVQDYHGDLVAVLDDGEDIWSNQTPLSSTVCQSPSDGIASIEEEMSVDAAIDKLKNWQSVNSAPDYKMRVRELDDDEDRDVPQQRYCFELSIPMKENGKKIRQQQYDYSGAMIGKLKPEERENYKNEIDGYIRAGYWQDLEVSPLPRRYNCAISDLLPVVVFPVKQEGRHTRIRPCADARGANEQSPRASYRGGCISSILQHIMIGWREGFCVHTRDVKKAFYK</sequence>
<name>C5L8F5_PERM5</name>
<keyword evidence="1 4" id="KW-0479">Metal-binding</keyword>
<dbReference type="GeneID" id="9059273"/>
<dbReference type="GO" id="GO:0003676">
    <property type="term" value="F:nucleic acid binding"/>
    <property type="evidence" value="ECO:0007669"/>
    <property type="project" value="InterPro"/>
</dbReference>
<dbReference type="Gene3D" id="4.10.60.10">
    <property type="entry name" value="Zinc finger, CCHC-type"/>
    <property type="match status" value="1"/>
</dbReference>
<evidence type="ECO:0000256" key="3">
    <source>
        <dbReference type="ARBA" id="ARBA00022833"/>
    </source>
</evidence>
<evidence type="ECO:0000259" key="7">
    <source>
        <dbReference type="PROSITE" id="PS50158"/>
    </source>
</evidence>
<organism evidence="9">
    <name type="scientific">Perkinsus marinus (strain ATCC 50983 / TXsc)</name>
    <dbReference type="NCBI Taxonomy" id="423536"/>
    <lineage>
        <taxon>Eukaryota</taxon>
        <taxon>Sar</taxon>
        <taxon>Alveolata</taxon>
        <taxon>Perkinsozoa</taxon>
        <taxon>Perkinsea</taxon>
        <taxon>Perkinsida</taxon>
        <taxon>Perkinsidae</taxon>
        <taxon>Perkinsus</taxon>
    </lineage>
</organism>
<evidence type="ECO:0000256" key="2">
    <source>
        <dbReference type="ARBA" id="ARBA00022771"/>
    </source>
</evidence>
<gene>
    <name evidence="8" type="ORF">Pmar_PMAR013022</name>
</gene>
<dbReference type="InterPro" id="IPR036855">
    <property type="entry name" value="Znf_CCCH_sf"/>
</dbReference>
<feature type="domain" description="C3H1-type" evidence="6">
    <location>
        <begin position="366"/>
        <end position="394"/>
    </location>
</feature>
<dbReference type="Pfam" id="PF00642">
    <property type="entry name" value="zf-CCCH"/>
    <property type="match status" value="1"/>
</dbReference>
<evidence type="ECO:0000256" key="1">
    <source>
        <dbReference type="ARBA" id="ARBA00022723"/>
    </source>
</evidence>
<dbReference type="InterPro" id="IPR036875">
    <property type="entry name" value="Znf_CCHC_sf"/>
</dbReference>
<dbReference type="InterPro" id="IPR000571">
    <property type="entry name" value="Znf_CCCH"/>
</dbReference>
<accession>C5L8F5</accession>
<feature type="non-terminal residue" evidence="8">
    <location>
        <position position="1"/>
    </location>
</feature>
<reference evidence="8 9" key="1">
    <citation type="submission" date="2008-07" db="EMBL/GenBank/DDBJ databases">
        <authorList>
            <person name="El-Sayed N."/>
            <person name="Caler E."/>
            <person name="Inman J."/>
            <person name="Amedeo P."/>
            <person name="Hass B."/>
            <person name="Wortman J."/>
        </authorList>
    </citation>
    <scope>NUCLEOTIDE SEQUENCE [LARGE SCALE GENOMIC DNA]</scope>
    <source>
        <strain evidence="9">ATCC 50983 / TXsc</strain>
    </source>
</reference>
<evidence type="ECO:0000313" key="9">
    <source>
        <dbReference type="Proteomes" id="UP000007800"/>
    </source>
</evidence>
<evidence type="ECO:0000256" key="5">
    <source>
        <dbReference type="SAM" id="MobiDB-lite"/>
    </source>
</evidence>
<protein>
    <recommendedName>
        <fullName evidence="10">CCHC-type domain-containing protein</fullName>
    </recommendedName>
</protein>
<dbReference type="OrthoDB" id="482108at2759"/>